<dbReference type="EMBL" id="KN837199">
    <property type="protein sequence ID" value="KIJ34458.1"/>
    <property type="molecule type" value="Genomic_DNA"/>
</dbReference>
<evidence type="ECO:0000256" key="3">
    <source>
        <dbReference type="SAM" id="MobiDB-lite"/>
    </source>
</evidence>
<organism evidence="5 6">
    <name type="scientific">Sphaerobolus stellatus (strain SS14)</name>
    <dbReference type="NCBI Taxonomy" id="990650"/>
    <lineage>
        <taxon>Eukaryota</taxon>
        <taxon>Fungi</taxon>
        <taxon>Dikarya</taxon>
        <taxon>Basidiomycota</taxon>
        <taxon>Agaricomycotina</taxon>
        <taxon>Agaricomycetes</taxon>
        <taxon>Phallomycetidae</taxon>
        <taxon>Geastrales</taxon>
        <taxon>Sphaerobolaceae</taxon>
        <taxon>Sphaerobolus</taxon>
    </lineage>
</organism>
<dbReference type="InterPro" id="IPR019819">
    <property type="entry name" value="Carboxylesterase_B_CS"/>
</dbReference>
<sequence length="374" mass="40991">MSEDCLTLNVFRPSGVSKNEKLRVLFWIYGGGFTGTLDPPAWYNATNLVTKSVERGTSILYASANYRLGPLGFPQGAEAGLQRALNLGSKDQLIGLEWIQQNIDAFGGDPKKILESNAAEASFPPEKNEVSWQSFVVSITGCASVANTSDTFDRLHNASLESIMEGFFNMADGSFGPTIDGPDGVLPGLPSRLKPKTEFPLITGSVKDEWDIIHMTTNKFNGTNPSKFTQFFTLCRWTLGSSFGTGNNTFGLNSTYKRNAAILGDIKIQGLRRLTSKQRSMEGIKIFNYLFTDPDAVPMSFLVSNNPPPSTGSLGVSLDPNDGKGSERPKWRQYSPTDQAILRLDGRDGVKMIPDNFRAEQLVFLSNDPAVFDQ</sequence>
<reference evidence="5 6" key="1">
    <citation type="submission" date="2014-06" db="EMBL/GenBank/DDBJ databases">
        <title>Evolutionary Origins and Diversification of the Mycorrhizal Mutualists.</title>
        <authorList>
            <consortium name="DOE Joint Genome Institute"/>
            <consortium name="Mycorrhizal Genomics Consortium"/>
            <person name="Kohler A."/>
            <person name="Kuo A."/>
            <person name="Nagy L.G."/>
            <person name="Floudas D."/>
            <person name="Copeland A."/>
            <person name="Barry K.W."/>
            <person name="Cichocki N."/>
            <person name="Veneault-Fourrey C."/>
            <person name="LaButti K."/>
            <person name="Lindquist E.A."/>
            <person name="Lipzen A."/>
            <person name="Lundell T."/>
            <person name="Morin E."/>
            <person name="Murat C."/>
            <person name="Riley R."/>
            <person name="Ohm R."/>
            <person name="Sun H."/>
            <person name="Tunlid A."/>
            <person name="Henrissat B."/>
            <person name="Grigoriev I.V."/>
            <person name="Hibbett D.S."/>
            <person name="Martin F."/>
        </authorList>
    </citation>
    <scope>NUCLEOTIDE SEQUENCE [LARGE SCALE GENOMIC DNA]</scope>
    <source>
        <strain evidence="5 6">SS14</strain>
    </source>
</reference>
<dbReference type="PROSITE" id="PS00941">
    <property type="entry name" value="CARBOXYLESTERASE_B_2"/>
    <property type="match status" value="1"/>
</dbReference>
<dbReference type="GO" id="GO:0052689">
    <property type="term" value="F:carboxylic ester hydrolase activity"/>
    <property type="evidence" value="ECO:0007669"/>
    <property type="project" value="TreeGrafter"/>
</dbReference>
<dbReference type="InterPro" id="IPR050654">
    <property type="entry name" value="AChE-related_enzymes"/>
</dbReference>
<dbReference type="Gene3D" id="3.40.50.1820">
    <property type="entry name" value="alpha/beta hydrolase"/>
    <property type="match status" value="2"/>
</dbReference>
<keyword evidence="2" id="KW-0378">Hydrolase</keyword>
<dbReference type="AlphaFoldDB" id="A0A0C9TVW1"/>
<dbReference type="PANTHER" id="PTHR43918:SF4">
    <property type="entry name" value="CARBOXYLIC ESTER HYDROLASE"/>
    <property type="match status" value="1"/>
</dbReference>
<keyword evidence="6" id="KW-1185">Reference proteome</keyword>
<dbReference type="PANTHER" id="PTHR43918">
    <property type="entry name" value="ACETYLCHOLINESTERASE"/>
    <property type="match status" value="1"/>
</dbReference>
<feature type="region of interest" description="Disordered" evidence="3">
    <location>
        <begin position="310"/>
        <end position="335"/>
    </location>
</feature>
<name>A0A0C9TVW1_SPHS4</name>
<comment type="similarity">
    <text evidence="1">Belongs to the type-B carboxylesterase/lipase family.</text>
</comment>
<dbReference type="SUPFAM" id="SSF53474">
    <property type="entry name" value="alpha/beta-Hydrolases"/>
    <property type="match status" value="1"/>
</dbReference>
<protein>
    <recommendedName>
        <fullName evidence="4">Carboxylesterase type B domain-containing protein</fullName>
    </recommendedName>
</protein>
<dbReference type="InterPro" id="IPR029058">
    <property type="entry name" value="AB_hydrolase_fold"/>
</dbReference>
<accession>A0A0C9TVW1</accession>
<evidence type="ECO:0000313" key="6">
    <source>
        <dbReference type="Proteomes" id="UP000054279"/>
    </source>
</evidence>
<evidence type="ECO:0000256" key="1">
    <source>
        <dbReference type="ARBA" id="ARBA00005964"/>
    </source>
</evidence>
<evidence type="ECO:0000313" key="5">
    <source>
        <dbReference type="EMBL" id="KIJ34458.1"/>
    </source>
</evidence>
<dbReference type="Pfam" id="PF00135">
    <property type="entry name" value="COesterase"/>
    <property type="match status" value="1"/>
</dbReference>
<gene>
    <name evidence="5" type="ORF">M422DRAFT_263421</name>
</gene>
<feature type="compositionally biased region" description="Basic and acidic residues" evidence="3">
    <location>
        <begin position="321"/>
        <end position="330"/>
    </location>
</feature>
<evidence type="ECO:0000259" key="4">
    <source>
        <dbReference type="Pfam" id="PF00135"/>
    </source>
</evidence>
<evidence type="ECO:0000256" key="2">
    <source>
        <dbReference type="ARBA" id="ARBA00022801"/>
    </source>
</evidence>
<dbReference type="Proteomes" id="UP000054279">
    <property type="component" value="Unassembled WGS sequence"/>
</dbReference>
<dbReference type="OrthoDB" id="408631at2759"/>
<dbReference type="HOGENOM" id="CLU_740033_0_0_1"/>
<feature type="domain" description="Carboxylesterase type B" evidence="4">
    <location>
        <begin position="1"/>
        <end position="113"/>
    </location>
</feature>
<dbReference type="InterPro" id="IPR002018">
    <property type="entry name" value="CarbesteraseB"/>
</dbReference>
<proteinExistence type="inferred from homology"/>